<dbReference type="AlphaFoldDB" id="A0A1T4Q372"/>
<sequence length="172" mass="19307">MKKRTVIAVSILVLVGIIGSWNLYRVLFPYDMIHVNGKTLHLGQVYSQHLLSTVVITGDGETLLTVTAPTSSIVKQVTAILSDEVNKVNNELSVGTKMQLSTAYFDTDITLHLSTKVTYNAQHYAAISVPLDIVTVNYSVNDELQFNDIIELVQRYKNKTQQTFNHSYNFIK</sequence>
<dbReference type="RefSeq" id="WP_144379581.1">
    <property type="nucleotide sequence ID" value="NZ_AP024855.1"/>
</dbReference>
<organism evidence="2 3">
    <name type="scientific">Photobacterium toruni</name>
    <dbReference type="NCBI Taxonomy" id="1935446"/>
    <lineage>
        <taxon>Bacteria</taxon>
        <taxon>Pseudomonadati</taxon>
        <taxon>Pseudomonadota</taxon>
        <taxon>Gammaproteobacteria</taxon>
        <taxon>Vibrionales</taxon>
        <taxon>Vibrionaceae</taxon>
        <taxon>Photobacterium</taxon>
    </lineage>
</organism>
<reference evidence="2 3" key="1">
    <citation type="submission" date="2017-02" db="EMBL/GenBank/DDBJ databases">
        <authorList>
            <person name="Peterson S.W."/>
        </authorList>
    </citation>
    <scope>NUCLEOTIDE SEQUENCE [LARGE SCALE GENOMIC DNA]</scope>
    <source>
        <strain evidence="2 3">CECT 9189</strain>
    </source>
</reference>
<protein>
    <submittedName>
        <fullName evidence="2">Uncharacterized protein</fullName>
    </submittedName>
</protein>
<dbReference type="Proteomes" id="UP000191116">
    <property type="component" value="Unassembled WGS sequence"/>
</dbReference>
<feature type="transmembrane region" description="Helical" evidence="1">
    <location>
        <begin position="6"/>
        <end position="24"/>
    </location>
</feature>
<proteinExistence type="predicted"/>
<keyword evidence="1" id="KW-1133">Transmembrane helix</keyword>
<evidence type="ECO:0000256" key="1">
    <source>
        <dbReference type="SAM" id="Phobius"/>
    </source>
</evidence>
<keyword evidence="1" id="KW-0812">Transmembrane</keyword>
<dbReference type="EMBL" id="FUWP01000003">
    <property type="protein sequence ID" value="SJZ97648.1"/>
    <property type="molecule type" value="Genomic_DNA"/>
</dbReference>
<accession>A0A1T4Q372</accession>
<keyword evidence="1" id="KW-0472">Membrane</keyword>
<gene>
    <name evidence="2" type="ORF">CZ814_00924</name>
</gene>
<evidence type="ECO:0000313" key="3">
    <source>
        <dbReference type="Proteomes" id="UP000191116"/>
    </source>
</evidence>
<name>A0A1T4Q372_9GAMM</name>
<dbReference type="OrthoDB" id="5823753at2"/>
<evidence type="ECO:0000313" key="2">
    <source>
        <dbReference type="EMBL" id="SJZ97648.1"/>
    </source>
</evidence>